<evidence type="ECO:0000256" key="1">
    <source>
        <dbReference type="ARBA" id="ARBA00004613"/>
    </source>
</evidence>
<accession>A0A6A4HG81</accession>
<dbReference type="CDD" id="cd22778">
    <property type="entry name" value="DPBB_CEPL-like"/>
    <property type="match status" value="1"/>
</dbReference>
<dbReference type="Pfam" id="PF07249">
    <property type="entry name" value="Cerato-platanin"/>
    <property type="match status" value="1"/>
</dbReference>
<dbReference type="AlphaFoldDB" id="A0A6A4HG81"/>
<keyword evidence="5" id="KW-1185">Reference proteome</keyword>
<evidence type="ECO:0000313" key="5">
    <source>
        <dbReference type="Proteomes" id="UP000799118"/>
    </source>
</evidence>
<evidence type="ECO:0000256" key="2">
    <source>
        <dbReference type="ARBA" id="ARBA00010421"/>
    </source>
</evidence>
<dbReference type="GO" id="GO:0005576">
    <property type="term" value="C:extracellular region"/>
    <property type="evidence" value="ECO:0007669"/>
    <property type="project" value="UniProtKB-SubCell"/>
</dbReference>
<dbReference type="Gene3D" id="2.40.40.10">
    <property type="entry name" value="RlpA-like domain"/>
    <property type="match status" value="1"/>
</dbReference>
<comment type="similarity">
    <text evidence="2">Belongs to the cerato-platanin family.</text>
</comment>
<name>A0A6A4HG81_9AGAR</name>
<reference evidence="4" key="1">
    <citation type="journal article" date="2019" name="Environ. Microbiol.">
        <title>Fungal ecological strategies reflected in gene transcription - a case study of two litter decomposers.</title>
        <authorList>
            <person name="Barbi F."/>
            <person name="Kohler A."/>
            <person name="Barry K."/>
            <person name="Baskaran P."/>
            <person name="Daum C."/>
            <person name="Fauchery L."/>
            <person name="Ihrmark K."/>
            <person name="Kuo A."/>
            <person name="LaButti K."/>
            <person name="Lipzen A."/>
            <person name="Morin E."/>
            <person name="Grigoriev I.V."/>
            <person name="Henrissat B."/>
            <person name="Lindahl B."/>
            <person name="Martin F."/>
        </authorList>
    </citation>
    <scope>NUCLEOTIDE SEQUENCE</scope>
    <source>
        <strain evidence="4">JB14</strain>
    </source>
</reference>
<evidence type="ECO:0000313" key="4">
    <source>
        <dbReference type="EMBL" id="KAE9395985.1"/>
    </source>
</evidence>
<dbReference type="Proteomes" id="UP000799118">
    <property type="component" value="Unassembled WGS sequence"/>
</dbReference>
<dbReference type="InterPro" id="IPR036908">
    <property type="entry name" value="RlpA-like_sf"/>
</dbReference>
<gene>
    <name evidence="4" type="ORF">BT96DRAFT_1021631</name>
</gene>
<dbReference type="InterPro" id="IPR010829">
    <property type="entry name" value="Cerato-platanin"/>
</dbReference>
<keyword evidence="3" id="KW-0964">Secreted</keyword>
<evidence type="ECO:0000256" key="3">
    <source>
        <dbReference type="ARBA" id="ARBA00022525"/>
    </source>
</evidence>
<dbReference type="EMBL" id="ML769521">
    <property type="protein sequence ID" value="KAE9395985.1"/>
    <property type="molecule type" value="Genomic_DNA"/>
</dbReference>
<comment type="subcellular location">
    <subcellularLocation>
        <location evidence="1">Secreted</location>
    </subcellularLocation>
</comment>
<protein>
    <submittedName>
        <fullName evidence="4">Uncharacterized protein</fullName>
    </submittedName>
</protein>
<proteinExistence type="inferred from homology"/>
<organism evidence="4 5">
    <name type="scientific">Gymnopus androsaceus JB14</name>
    <dbReference type="NCBI Taxonomy" id="1447944"/>
    <lineage>
        <taxon>Eukaryota</taxon>
        <taxon>Fungi</taxon>
        <taxon>Dikarya</taxon>
        <taxon>Basidiomycota</taxon>
        <taxon>Agaricomycotina</taxon>
        <taxon>Agaricomycetes</taxon>
        <taxon>Agaricomycetidae</taxon>
        <taxon>Agaricales</taxon>
        <taxon>Marasmiineae</taxon>
        <taxon>Omphalotaceae</taxon>
        <taxon>Gymnopus</taxon>
    </lineage>
</organism>
<dbReference type="OrthoDB" id="4898945at2759"/>
<sequence length="171" mass="18164">MELDSGTSEASVTMSGLGAVLSRVRFVVLQQMFYPMEGRITTRHVQEWGLPVSPSPSNLGITKKLFSFLVPFVVAASASAEALQYDTNYDDGSHSLNGAACSDEANGLITKGYTTFDSLPSWPNIGAFSAVGGWKEVTTTDSNGVPSSLDVLSIDHAGEGLINVSKNSWII</sequence>